<dbReference type="EMBL" id="LAZR01035932">
    <property type="protein sequence ID" value="KKL26170.1"/>
    <property type="molecule type" value="Genomic_DNA"/>
</dbReference>
<protein>
    <submittedName>
        <fullName evidence="1">Uncharacterized protein</fullName>
    </submittedName>
</protein>
<reference evidence="1" key="1">
    <citation type="journal article" date="2015" name="Nature">
        <title>Complex archaea that bridge the gap between prokaryotes and eukaryotes.</title>
        <authorList>
            <person name="Spang A."/>
            <person name="Saw J.H."/>
            <person name="Jorgensen S.L."/>
            <person name="Zaremba-Niedzwiedzka K."/>
            <person name="Martijn J."/>
            <person name="Lind A.E."/>
            <person name="van Eijk R."/>
            <person name="Schleper C."/>
            <person name="Guy L."/>
            <person name="Ettema T.J."/>
        </authorList>
    </citation>
    <scope>NUCLEOTIDE SEQUENCE</scope>
</reference>
<dbReference type="AlphaFoldDB" id="A0A0F9BW89"/>
<sequence length="66" mass="6827">MVVVATGIRDKRDNRAAQGAFTITNFTEDLSLSGTESGAANIAAVLTTLIKFLIEQGTLNGTVATA</sequence>
<gene>
    <name evidence="1" type="ORF">LCGC14_2397980</name>
</gene>
<evidence type="ECO:0000313" key="1">
    <source>
        <dbReference type="EMBL" id="KKL26170.1"/>
    </source>
</evidence>
<organism evidence="1">
    <name type="scientific">marine sediment metagenome</name>
    <dbReference type="NCBI Taxonomy" id="412755"/>
    <lineage>
        <taxon>unclassified sequences</taxon>
        <taxon>metagenomes</taxon>
        <taxon>ecological metagenomes</taxon>
    </lineage>
</organism>
<accession>A0A0F9BW89</accession>
<proteinExistence type="predicted"/>
<comment type="caution">
    <text evidence="1">The sequence shown here is derived from an EMBL/GenBank/DDBJ whole genome shotgun (WGS) entry which is preliminary data.</text>
</comment>
<name>A0A0F9BW89_9ZZZZ</name>